<feature type="domain" description="VanZ-like" evidence="2">
    <location>
        <begin position="9"/>
        <end position="126"/>
    </location>
</feature>
<feature type="transmembrane region" description="Helical" evidence="1">
    <location>
        <begin position="78"/>
        <end position="99"/>
    </location>
</feature>
<feature type="transmembrane region" description="Helical" evidence="1">
    <location>
        <begin position="54"/>
        <end position="72"/>
    </location>
</feature>
<sequence length="148" mass="16271">MLTALTAGYLWAVGWMTLRARPYGADIANGLDRLLQWFAQHSSTAWITFDRVEFASNVVMFVPLGVLAVLWFGVRGWWTAPVVGLLVSGAIESAQALLLSSRVPDVRDIVANTAGATLGMLFMRCWRSCCCREDPDRGPSETHRIAIG</sequence>
<organism evidence="3 4">
    <name type="scientific">Microbacterium elymi</name>
    <dbReference type="NCBI Taxonomy" id="2909587"/>
    <lineage>
        <taxon>Bacteria</taxon>
        <taxon>Bacillati</taxon>
        <taxon>Actinomycetota</taxon>
        <taxon>Actinomycetes</taxon>
        <taxon>Micrococcales</taxon>
        <taxon>Microbacteriaceae</taxon>
        <taxon>Microbacterium</taxon>
    </lineage>
</organism>
<evidence type="ECO:0000259" key="2">
    <source>
        <dbReference type="Pfam" id="PF04892"/>
    </source>
</evidence>
<keyword evidence="1" id="KW-1133">Transmembrane helix</keyword>
<dbReference type="RefSeq" id="WP_259613160.1">
    <property type="nucleotide sequence ID" value="NZ_CP091139.2"/>
</dbReference>
<evidence type="ECO:0000313" key="3">
    <source>
        <dbReference type="EMBL" id="UUT36503.1"/>
    </source>
</evidence>
<dbReference type="InterPro" id="IPR006976">
    <property type="entry name" value="VanZ-like"/>
</dbReference>
<proteinExistence type="predicted"/>
<dbReference type="EMBL" id="CP091139">
    <property type="protein sequence ID" value="UUT36503.1"/>
    <property type="molecule type" value="Genomic_DNA"/>
</dbReference>
<evidence type="ECO:0000256" key="1">
    <source>
        <dbReference type="SAM" id="Phobius"/>
    </source>
</evidence>
<name>A0ABY5NMZ6_9MICO</name>
<accession>A0ABY5NMZ6</accession>
<keyword evidence="1" id="KW-0812">Transmembrane</keyword>
<gene>
    <name evidence="3" type="ORF">L2X98_20075</name>
</gene>
<dbReference type="Pfam" id="PF04892">
    <property type="entry name" value="VanZ"/>
    <property type="match status" value="1"/>
</dbReference>
<protein>
    <submittedName>
        <fullName evidence="3">VanZ family protein</fullName>
    </submittedName>
</protein>
<dbReference type="Proteomes" id="UP001054811">
    <property type="component" value="Chromosome"/>
</dbReference>
<keyword evidence="4" id="KW-1185">Reference proteome</keyword>
<evidence type="ECO:0000313" key="4">
    <source>
        <dbReference type="Proteomes" id="UP001054811"/>
    </source>
</evidence>
<keyword evidence="1" id="KW-0472">Membrane</keyword>
<reference evidence="3" key="1">
    <citation type="submission" date="2022-01" db="EMBL/GenBank/DDBJ databases">
        <title>Microbacterium eymi and Microbacterium rhizovicinus sp. nov., isolated from the rhizospheric soil of Elymus tsukushiensis, a plant native to the Dokdo Islands, Republic of Korea.</title>
        <authorList>
            <person name="Hwang Y.J."/>
        </authorList>
    </citation>
    <scope>NUCLEOTIDE SEQUENCE</scope>
    <source>
        <strain evidence="3">KUDC0405</strain>
    </source>
</reference>